<evidence type="ECO:0000313" key="2">
    <source>
        <dbReference type="EMBL" id="QAA76950.1"/>
    </source>
</evidence>
<evidence type="ECO:0000313" key="3">
    <source>
        <dbReference type="Proteomes" id="UP000287233"/>
    </source>
</evidence>
<protein>
    <submittedName>
        <fullName evidence="2">Uncharacterized protein</fullName>
    </submittedName>
</protein>
<reference evidence="3" key="1">
    <citation type="submission" date="2018-12" db="EMBL/GenBank/DDBJ databases">
        <title>Complete genome sequence of an uncultured bacterium of the candidate phylum Bipolaricaulota.</title>
        <authorList>
            <person name="Kadnikov V.V."/>
            <person name="Mardanov A.V."/>
            <person name="Beletsky A.V."/>
            <person name="Frank Y.A."/>
            <person name="Karnachuk O.V."/>
            <person name="Ravin N.V."/>
        </authorList>
    </citation>
    <scope>NUCLEOTIDE SEQUENCE [LARGE SCALE GENOMIC DNA]</scope>
</reference>
<feature type="transmembrane region" description="Helical" evidence="1">
    <location>
        <begin position="166"/>
        <end position="185"/>
    </location>
</feature>
<feature type="transmembrane region" description="Helical" evidence="1">
    <location>
        <begin position="6"/>
        <end position="24"/>
    </location>
</feature>
<dbReference type="EMBL" id="CP034928">
    <property type="protein sequence ID" value="QAA76950.1"/>
    <property type="molecule type" value="Genomic_DNA"/>
</dbReference>
<organism evidence="2 3">
    <name type="scientific">Bipolaricaulis sibiricus</name>
    <dbReference type="NCBI Taxonomy" id="2501609"/>
    <lineage>
        <taxon>Bacteria</taxon>
        <taxon>Candidatus Bipolaricaulota</taxon>
        <taxon>Candidatus Bipolaricaulia</taxon>
        <taxon>Candidatus Bipolaricaulales</taxon>
        <taxon>Candidatus Bipolaricaulaceae</taxon>
        <taxon>Candidatus Bipolaricaulis</taxon>
    </lineage>
</organism>
<dbReference type="KEGG" id="bih:BIP78_1184"/>
<feature type="transmembrane region" description="Helical" evidence="1">
    <location>
        <begin position="113"/>
        <end position="131"/>
    </location>
</feature>
<feature type="transmembrane region" description="Helical" evidence="1">
    <location>
        <begin position="62"/>
        <end position="81"/>
    </location>
</feature>
<dbReference type="AlphaFoldDB" id="A0A410FVL4"/>
<keyword evidence="1" id="KW-0472">Membrane</keyword>
<keyword evidence="1" id="KW-0812">Transmembrane</keyword>
<proteinExistence type="predicted"/>
<accession>A0A410FVL4</accession>
<sequence length="200" mass="22030">MRTLSIVAVCAINLVIGVRYCWLIRRGRISPALAMWVFFTVATVGSLLAYLGEGRYSPLDNILNTADILLVGTVAVWIALYGDRSTRFTRFDVGCLAAVTAIVIAWAVTREHVVAHSAIQAILVIAYFPVVRRLWRAERNTESFTMWIGLMVAPAFSLLSSQGVLATVYAVRAIVCTGFLLLLMLRAERRGRAGQAQVAR</sequence>
<dbReference type="Proteomes" id="UP000287233">
    <property type="component" value="Chromosome"/>
</dbReference>
<evidence type="ECO:0000256" key="1">
    <source>
        <dbReference type="SAM" id="Phobius"/>
    </source>
</evidence>
<name>A0A410FVL4_BIPS1</name>
<feature type="transmembrane region" description="Helical" evidence="1">
    <location>
        <begin position="143"/>
        <end position="160"/>
    </location>
</feature>
<gene>
    <name evidence="2" type="ORF">BIP78_1184</name>
</gene>
<keyword evidence="1" id="KW-1133">Transmembrane helix</keyword>
<feature type="transmembrane region" description="Helical" evidence="1">
    <location>
        <begin position="88"/>
        <end position="107"/>
    </location>
</feature>
<feature type="transmembrane region" description="Helical" evidence="1">
    <location>
        <begin position="31"/>
        <end position="50"/>
    </location>
</feature>